<evidence type="ECO:0000313" key="5">
    <source>
        <dbReference type="Proteomes" id="UP000184315"/>
    </source>
</evidence>
<keyword evidence="2" id="KW-0812">Transmembrane</keyword>
<feature type="compositionally biased region" description="Low complexity" evidence="1">
    <location>
        <begin position="8"/>
        <end position="30"/>
    </location>
</feature>
<dbReference type="InterPro" id="IPR000871">
    <property type="entry name" value="Beta-lactam_class-A"/>
</dbReference>
<feature type="region of interest" description="Disordered" evidence="1">
    <location>
        <begin position="481"/>
        <end position="507"/>
    </location>
</feature>
<dbReference type="SUPFAM" id="SSF56601">
    <property type="entry name" value="beta-lactamase/transpeptidase-like"/>
    <property type="match status" value="1"/>
</dbReference>
<dbReference type="PANTHER" id="PTHR35333">
    <property type="entry name" value="BETA-LACTAMASE"/>
    <property type="match status" value="1"/>
</dbReference>
<keyword evidence="2" id="KW-0472">Membrane</keyword>
<reference evidence="5" key="1">
    <citation type="submission" date="2015-10" db="EMBL/GenBank/DDBJ databases">
        <authorList>
            <person name="Regsiter A."/>
            <person name="william w."/>
        </authorList>
    </citation>
    <scope>NUCLEOTIDE SEQUENCE [LARGE SCALE GENOMIC DNA]</scope>
</reference>
<dbReference type="GO" id="GO:0008800">
    <property type="term" value="F:beta-lactamase activity"/>
    <property type="evidence" value="ECO:0007669"/>
    <property type="project" value="InterPro"/>
</dbReference>
<dbReference type="AlphaFoldDB" id="A0A1J1LNE4"/>
<sequence>MLGVAQRSPRQSFFSKLSSSNSGSASSGPKSRNDNSSKSQPRRRSRRSTPPQPQPVPRRDRSPESRQNVDPSRLESFEPLVSQLRQQPPRRPKSRQTRSQPGKRPRQKVTLASILSFLKPPISGSQRSRRLPRDRVATTSVGTPRDQSVKRIRKKRRVSPMVYATRLLILGIGIGVISGTILSILNALGRSSAEANQTINLTLEQQQNPNSNPSNTQVQPLQLTQEAADLKTAILALAQDSPKLKPGVFLVDLDTGNYVDISGETPIPAASTIKVPILVSFFQAVDEGRIRLDEILTMEEKHIAKGSGELQDKPVGSKFTALETATLMITNSDNTATNMIIDRLGGIESLNQQFVSWQLKQTQMQNILPDLEGTNKTSSKDLVTLMAEINQGKLVSVKSRDFMLRIMQQTRNRSLLPSGLGEGAFIAHKTGNIDTVSGDIGLVDMPNGKRYLVGVLVQREADDPQAEELIRQISSTIYQYFDSSTNPVPNSDSSPAPDEVQSQDDQQ</sequence>
<dbReference type="Pfam" id="PF13354">
    <property type="entry name" value="Beta-lactamase2"/>
    <property type="match status" value="1"/>
</dbReference>
<dbReference type="STRING" id="671072.PL9214520297"/>
<dbReference type="PANTHER" id="PTHR35333:SF4">
    <property type="entry name" value="SLR0121 PROTEIN"/>
    <property type="match status" value="1"/>
</dbReference>
<accession>A0A1J1LNE4</accession>
<feature type="transmembrane region" description="Helical" evidence="2">
    <location>
        <begin position="163"/>
        <end position="185"/>
    </location>
</feature>
<keyword evidence="5" id="KW-1185">Reference proteome</keyword>
<dbReference type="Gene3D" id="3.40.710.10">
    <property type="entry name" value="DD-peptidase/beta-lactamase superfamily"/>
    <property type="match status" value="1"/>
</dbReference>
<evidence type="ECO:0000256" key="1">
    <source>
        <dbReference type="SAM" id="MobiDB-lite"/>
    </source>
</evidence>
<evidence type="ECO:0000313" key="4">
    <source>
        <dbReference type="EMBL" id="CUR33758.1"/>
    </source>
</evidence>
<name>A0A1J1LNE4_9CYAN</name>
<feature type="compositionally biased region" description="Polar residues" evidence="1">
    <location>
        <begin position="137"/>
        <end position="146"/>
    </location>
</feature>
<organism evidence="4 5">
    <name type="scientific">Planktothrix tepida PCC 9214</name>
    <dbReference type="NCBI Taxonomy" id="671072"/>
    <lineage>
        <taxon>Bacteria</taxon>
        <taxon>Bacillati</taxon>
        <taxon>Cyanobacteriota</taxon>
        <taxon>Cyanophyceae</taxon>
        <taxon>Oscillatoriophycideae</taxon>
        <taxon>Oscillatoriales</taxon>
        <taxon>Microcoleaceae</taxon>
        <taxon>Planktothrix</taxon>
    </lineage>
</organism>
<gene>
    <name evidence="4" type="ORF">PL9214520297</name>
</gene>
<feature type="compositionally biased region" description="Polar residues" evidence="1">
    <location>
        <begin position="481"/>
        <end position="494"/>
    </location>
</feature>
<dbReference type="InterPro" id="IPR012338">
    <property type="entry name" value="Beta-lactam/transpept-like"/>
</dbReference>
<evidence type="ECO:0000259" key="3">
    <source>
        <dbReference type="Pfam" id="PF13354"/>
    </source>
</evidence>
<dbReference type="GO" id="GO:0046677">
    <property type="term" value="P:response to antibiotic"/>
    <property type="evidence" value="ECO:0007669"/>
    <property type="project" value="InterPro"/>
</dbReference>
<feature type="compositionally biased region" description="Basic residues" evidence="1">
    <location>
        <begin position="88"/>
        <end position="107"/>
    </location>
</feature>
<feature type="region of interest" description="Disordered" evidence="1">
    <location>
        <begin position="1"/>
        <end position="153"/>
    </location>
</feature>
<dbReference type="InterPro" id="IPR045155">
    <property type="entry name" value="Beta-lactam_cat"/>
</dbReference>
<proteinExistence type="predicted"/>
<feature type="domain" description="Beta-lactamase class A catalytic" evidence="3">
    <location>
        <begin position="247"/>
        <end position="457"/>
    </location>
</feature>
<dbReference type="GO" id="GO:0030655">
    <property type="term" value="P:beta-lactam antibiotic catabolic process"/>
    <property type="evidence" value="ECO:0007669"/>
    <property type="project" value="InterPro"/>
</dbReference>
<dbReference type="EMBL" id="CZDF01000158">
    <property type="protein sequence ID" value="CUR33758.1"/>
    <property type="molecule type" value="Genomic_DNA"/>
</dbReference>
<dbReference type="Proteomes" id="UP000184315">
    <property type="component" value="Unassembled WGS sequence"/>
</dbReference>
<keyword evidence="2" id="KW-1133">Transmembrane helix</keyword>
<evidence type="ECO:0000256" key="2">
    <source>
        <dbReference type="SAM" id="Phobius"/>
    </source>
</evidence>
<protein>
    <submittedName>
        <fullName evidence="4">Penicillin-binding protein, transpeptidase</fullName>
    </submittedName>
</protein>